<dbReference type="Pfam" id="PF03392">
    <property type="entry name" value="OS-D"/>
    <property type="match status" value="1"/>
</dbReference>
<dbReference type="SUPFAM" id="SSF100910">
    <property type="entry name" value="Chemosensory protein Csp2"/>
    <property type="match status" value="1"/>
</dbReference>
<comment type="caution">
    <text evidence="1">The sequence shown here is derived from an EMBL/GenBank/DDBJ whole genome shotgun (WGS) entry which is preliminary data.</text>
</comment>
<reference evidence="1 2" key="1">
    <citation type="journal article" date="2019" name="Commun. Biol.">
        <title>The bagworm genome reveals a unique fibroin gene that provides high tensile strength.</title>
        <authorList>
            <person name="Kono N."/>
            <person name="Nakamura H."/>
            <person name="Ohtoshi R."/>
            <person name="Tomita M."/>
            <person name="Numata K."/>
            <person name="Arakawa K."/>
        </authorList>
    </citation>
    <scope>NUCLEOTIDE SEQUENCE [LARGE SCALE GENOMIC DNA]</scope>
</reference>
<dbReference type="AlphaFoldDB" id="A0A4C1T2Y0"/>
<dbReference type="InterPro" id="IPR036682">
    <property type="entry name" value="OS_D_A10/PebIII_sf"/>
</dbReference>
<accession>A0A4C1T2Y0</accession>
<name>A0A4C1T2Y0_EUMVA</name>
<dbReference type="InterPro" id="IPR005055">
    <property type="entry name" value="A10/PebIII"/>
</dbReference>
<dbReference type="Gene3D" id="1.10.2080.10">
    <property type="entry name" value="Insect odorant-binding protein A10/Ejaculatory bulb-specific protein 3"/>
    <property type="match status" value="1"/>
</dbReference>
<evidence type="ECO:0000313" key="2">
    <source>
        <dbReference type="Proteomes" id="UP000299102"/>
    </source>
</evidence>
<evidence type="ECO:0000313" key="1">
    <source>
        <dbReference type="EMBL" id="GBP07807.1"/>
    </source>
</evidence>
<sequence length="98" mass="11576">MLCMLHWSRAYDERYDAVDIEGIVAHDLVHRAVNGCLLDEVDCGEFWREVKVIAKEIATTRCAKCTPRQKFIIKTYSVATKKKYPEVWKQLRYMYKNS</sequence>
<gene>
    <name evidence="1" type="primary">EbpIII</name>
    <name evidence="1" type="ORF">EVAR_77999_1</name>
</gene>
<proteinExistence type="predicted"/>
<protein>
    <submittedName>
        <fullName evidence="1">Ejaculatory bulb-specific protein 3</fullName>
    </submittedName>
</protein>
<keyword evidence="2" id="KW-1185">Reference proteome</keyword>
<organism evidence="1 2">
    <name type="scientific">Eumeta variegata</name>
    <name type="common">Bagworm moth</name>
    <name type="synonym">Eumeta japonica</name>
    <dbReference type="NCBI Taxonomy" id="151549"/>
    <lineage>
        <taxon>Eukaryota</taxon>
        <taxon>Metazoa</taxon>
        <taxon>Ecdysozoa</taxon>
        <taxon>Arthropoda</taxon>
        <taxon>Hexapoda</taxon>
        <taxon>Insecta</taxon>
        <taxon>Pterygota</taxon>
        <taxon>Neoptera</taxon>
        <taxon>Endopterygota</taxon>
        <taxon>Lepidoptera</taxon>
        <taxon>Glossata</taxon>
        <taxon>Ditrysia</taxon>
        <taxon>Tineoidea</taxon>
        <taxon>Psychidae</taxon>
        <taxon>Oiketicinae</taxon>
        <taxon>Eumeta</taxon>
    </lineage>
</organism>
<dbReference type="EMBL" id="BGZK01000028">
    <property type="protein sequence ID" value="GBP07807.1"/>
    <property type="molecule type" value="Genomic_DNA"/>
</dbReference>
<dbReference type="PANTHER" id="PTHR11257">
    <property type="entry name" value="CHEMOSENSORY PROTEIN-RELATED"/>
    <property type="match status" value="1"/>
</dbReference>
<dbReference type="Proteomes" id="UP000299102">
    <property type="component" value="Unassembled WGS sequence"/>
</dbReference>
<dbReference type="OrthoDB" id="7274644at2759"/>